<evidence type="ECO:0000259" key="13">
    <source>
        <dbReference type="Pfam" id="PF08245"/>
    </source>
</evidence>
<comment type="catalytic activity">
    <reaction evidence="10">
        <text>(6S)-5,6,7,8-tetrahydrofolyl-(gamma-L-Glu)(n) + L-glutamate + ATP = (6S)-5,6,7,8-tetrahydrofolyl-(gamma-L-Glu)(n+1) + ADP + phosphate + H(+)</text>
        <dbReference type="Rhea" id="RHEA:10580"/>
        <dbReference type="Rhea" id="RHEA-COMP:14738"/>
        <dbReference type="Rhea" id="RHEA-COMP:14740"/>
        <dbReference type="ChEBI" id="CHEBI:15378"/>
        <dbReference type="ChEBI" id="CHEBI:29985"/>
        <dbReference type="ChEBI" id="CHEBI:30616"/>
        <dbReference type="ChEBI" id="CHEBI:43474"/>
        <dbReference type="ChEBI" id="CHEBI:141005"/>
        <dbReference type="ChEBI" id="CHEBI:456216"/>
        <dbReference type="EC" id="6.3.2.17"/>
    </reaction>
</comment>
<dbReference type="SUPFAM" id="SSF53623">
    <property type="entry name" value="MurD-like peptide ligases, catalytic domain"/>
    <property type="match status" value="1"/>
</dbReference>
<accession>A0A6N7X5K0</accession>
<dbReference type="Gene3D" id="3.90.190.20">
    <property type="entry name" value="Mur ligase, C-terminal domain"/>
    <property type="match status" value="1"/>
</dbReference>
<keyword evidence="4 11" id="KW-0436">Ligase</keyword>
<dbReference type="InterPro" id="IPR036615">
    <property type="entry name" value="Mur_ligase_C_dom_sf"/>
</dbReference>
<dbReference type="Pfam" id="PF02875">
    <property type="entry name" value="Mur_ligase_C"/>
    <property type="match status" value="1"/>
</dbReference>
<dbReference type="NCBIfam" id="TIGR01499">
    <property type="entry name" value="folC"/>
    <property type="match status" value="1"/>
</dbReference>
<comment type="cofactor">
    <cofactor evidence="1">
        <name>Mg(2+)</name>
        <dbReference type="ChEBI" id="CHEBI:18420"/>
    </cofactor>
</comment>
<dbReference type="AlphaFoldDB" id="A0A6N7X5K0"/>
<dbReference type="GO" id="GO:0046872">
    <property type="term" value="F:metal ion binding"/>
    <property type="evidence" value="ECO:0007669"/>
    <property type="project" value="UniProtKB-KW"/>
</dbReference>
<evidence type="ECO:0000256" key="9">
    <source>
        <dbReference type="ARBA" id="ARBA00030592"/>
    </source>
</evidence>
<comment type="caution">
    <text evidence="14">The sequence shown here is derived from an EMBL/GenBank/DDBJ whole genome shotgun (WGS) entry which is preliminary data.</text>
</comment>
<name>A0A6N7X5K0_9FIRM</name>
<reference evidence="14 15" key="1">
    <citation type="submission" date="2019-08" db="EMBL/GenBank/DDBJ databases">
        <title>In-depth cultivation of the pig gut microbiome towards novel bacterial diversity and tailored functional studies.</title>
        <authorList>
            <person name="Wylensek D."/>
            <person name="Hitch T.C.A."/>
            <person name="Clavel T."/>
        </authorList>
    </citation>
    <scope>NUCLEOTIDE SEQUENCE [LARGE SCALE GENOMIC DNA]</scope>
    <source>
        <strain evidence="14 15">WCA-MUC-591-APC-4B</strain>
    </source>
</reference>
<dbReference type="PANTHER" id="PTHR11136">
    <property type="entry name" value="FOLYLPOLYGLUTAMATE SYNTHASE-RELATED"/>
    <property type="match status" value="1"/>
</dbReference>
<dbReference type="InterPro" id="IPR001645">
    <property type="entry name" value="Folylpolyglutamate_synth"/>
</dbReference>
<keyword evidence="8" id="KW-0460">Magnesium</keyword>
<evidence type="ECO:0000256" key="4">
    <source>
        <dbReference type="ARBA" id="ARBA00022598"/>
    </source>
</evidence>
<evidence type="ECO:0000256" key="2">
    <source>
        <dbReference type="ARBA" id="ARBA00008276"/>
    </source>
</evidence>
<evidence type="ECO:0000256" key="8">
    <source>
        <dbReference type="ARBA" id="ARBA00022842"/>
    </source>
</evidence>
<dbReference type="InterPro" id="IPR004101">
    <property type="entry name" value="Mur_ligase_C"/>
</dbReference>
<dbReference type="InterPro" id="IPR036565">
    <property type="entry name" value="Mur-like_cat_sf"/>
</dbReference>
<dbReference type="EMBL" id="VUNA01000009">
    <property type="protein sequence ID" value="MST70800.1"/>
    <property type="molecule type" value="Genomic_DNA"/>
</dbReference>
<dbReference type="GO" id="GO:0005737">
    <property type="term" value="C:cytoplasm"/>
    <property type="evidence" value="ECO:0007669"/>
    <property type="project" value="TreeGrafter"/>
</dbReference>
<protein>
    <recommendedName>
        <fullName evidence="3">tetrahydrofolate synthase</fullName>
        <ecNumber evidence="3">6.3.2.17</ecNumber>
    </recommendedName>
    <alternativeName>
        <fullName evidence="9">Tetrahydrofolylpolyglutamate synthase</fullName>
    </alternativeName>
</protein>
<proteinExistence type="inferred from homology"/>
<dbReference type="InterPro" id="IPR018109">
    <property type="entry name" value="Folylpolyglutamate_synth_CS"/>
</dbReference>
<organism evidence="14 15">
    <name type="scientific">Mogibacterium kristiansenii</name>
    <dbReference type="NCBI Taxonomy" id="2606708"/>
    <lineage>
        <taxon>Bacteria</taxon>
        <taxon>Bacillati</taxon>
        <taxon>Bacillota</taxon>
        <taxon>Clostridia</taxon>
        <taxon>Peptostreptococcales</taxon>
        <taxon>Anaerovoracaceae</taxon>
        <taxon>Mogibacterium</taxon>
    </lineage>
</organism>
<keyword evidence="6 11" id="KW-0547">Nucleotide-binding</keyword>
<dbReference type="RefSeq" id="WP_154554364.1">
    <property type="nucleotide sequence ID" value="NZ_VUNA01000009.1"/>
</dbReference>
<dbReference type="InterPro" id="IPR013221">
    <property type="entry name" value="Mur_ligase_cen"/>
</dbReference>
<evidence type="ECO:0000256" key="5">
    <source>
        <dbReference type="ARBA" id="ARBA00022723"/>
    </source>
</evidence>
<keyword evidence="5" id="KW-0479">Metal-binding</keyword>
<dbReference type="Gene3D" id="3.40.1190.10">
    <property type="entry name" value="Mur-like, catalytic domain"/>
    <property type="match status" value="1"/>
</dbReference>
<keyword evidence="15" id="KW-1185">Reference proteome</keyword>
<evidence type="ECO:0000256" key="6">
    <source>
        <dbReference type="ARBA" id="ARBA00022741"/>
    </source>
</evidence>
<dbReference type="Proteomes" id="UP000469424">
    <property type="component" value="Unassembled WGS sequence"/>
</dbReference>
<dbReference type="GO" id="GO:0008841">
    <property type="term" value="F:dihydrofolate synthase activity"/>
    <property type="evidence" value="ECO:0007669"/>
    <property type="project" value="TreeGrafter"/>
</dbReference>
<dbReference type="GO" id="GO:0004326">
    <property type="term" value="F:tetrahydrofolylpolyglutamate synthase activity"/>
    <property type="evidence" value="ECO:0007669"/>
    <property type="project" value="UniProtKB-EC"/>
</dbReference>
<evidence type="ECO:0000256" key="7">
    <source>
        <dbReference type="ARBA" id="ARBA00022840"/>
    </source>
</evidence>
<evidence type="ECO:0000313" key="15">
    <source>
        <dbReference type="Proteomes" id="UP000469424"/>
    </source>
</evidence>
<dbReference type="Pfam" id="PF08245">
    <property type="entry name" value="Mur_ligase_M"/>
    <property type="match status" value="1"/>
</dbReference>
<dbReference type="GO" id="GO:0005524">
    <property type="term" value="F:ATP binding"/>
    <property type="evidence" value="ECO:0007669"/>
    <property type="project" value="UniProtKB-KW"/>
</dbReference>
<comment type="similarity">
    <text evidence="2 11">Belongs to the folylpolyglutamate synthase family.</text>
</comment>
<evidence type="ECO:0000256" key="1">
    <source>
        <dbReference type="ARBA" id="ARBA00001946"/>
    </source>
</evidence>
<feature type="domain" description="Mur ligase central" evidence="13">
    <location>
        <begin position="44"/>
        <end position="263"/>
    </location>
</feature>
<dbReference type="SUPFAM" id="SSF53244">
    <property type="entry name" value="MurD-like peptide ligases, peptide-binding domain"/>
    <property type="match status" value="1"/>
</dbReference>
<feature type="domain" description="Mur ligase C-terminal" evidence="12">
    <location>
        <begin position="290"/>
        <end position="406"/>
    </location>
</feature>
<evidence type="ECO:0000256" key="3">
    <source>
        <dbReference type="ARBA" id="ARBA00013025"/>
    </source>
</evidence>
<evidence type="ECO:0000259" key="12">
    <source>
        <dbReference type="Pfam" id="PF02875"/>
    </source>
</evidence>
<dbReference type="PROSITE" id="PS01012">
    <property type="entry name" value="FOLYLPOLYGLU_SYNT_2"/>
    <property type="match status" value="1"/>
</dbReference>
<evidence type="ECO:0000313" key="14">
    <source>
        <dbReference type="EMBL" id="MST70800.1"/>
    </source>
</evidence>
<evidence type="ECO:0000256" key="11">
    <source>
        <dbReference type="PIRNR" id="PIRNR001563"/>
    </source>
</evidence>
<dbReference type="FunFam" id="3.40.1190.10:FF:000011">
    <property type="entry name" value="Folylpolyglutamate synthase/dihydrofolate synthase"/>
    <property type="match status" value="1"/>
</dbReference>
<sequence length="422" mass="46483">MNYTEAREYLDNVSASGIILGLDSIRALMEELDNPQDDLRIVHIAGTNGKGSILSYTKNILMDARYRVGCYSSPSVFGYLERFQIDGEWMAESEFPELVQKVKDAADRMTAKGLNHPTVFELETAIAFEYFKERNCDYVMLETGMGGDLDSTNVIKSPLVCAFASISMDHIGILGSTLREIATCKSGIIKPGAAVVTGPQDPEAMEVLEEAAENMDCRITHTEDCIRKEHTPEGQIFLYKGREYFIQLLGRHQLRNAAVAIEVVSALQRTGAAVTEENIRNGLAETRWPGRLEIIRKDSKIWILDGAHNAAAAECLVETLRECWPDTKFTAVTGVFKDKEYSKIAAILSGVLHHAICIDLPDGGRSLPKEELAAVYEKVGVKSDVSDSIETAIKEATGDAVLVTGSLSLLRSAKDGIEKFYF</sequence>
<dbReference type="PIRSF" id="PIRSF001563">
    <property type="entry name" value="Folylpolyglu_synth"/>
    <property type="match status" value="1"/>
</dbReference>
<gene>
    <name evidence="14" type="ORF">FYJ65_05535</name>
</gene>
<dbReference type="EC" id="6.3.2.17" evidence="3"/>
<dbReference type="PANTHER" id="PTHR11136:SF0">
    <property type="entry name" value="DIHYDROFOLATE SYNTHETASE-RELATED"/>
    <property type="match status" value="1"/>
</dbReference>
<keyword evidence="7 11" id="KW-0067">ATP-binding</keyword>
<evidence type="ECO:0000256" key="10">
    <source>
        <dbReference type="ARBA" id="ARBA00047493"/>
    </source>
</evidence>